<feature type="region of interest" description="Disordered" evidence="2">
    <location>
        <begin position="409"/>
        <end position="441"/>
    </location>
</feature>
<keyword evidence="1" id="KW-0175">Coiled coil</keyword>
<evidence type="ECO:0000256" key="1">
    <source>
        <dbReference type="SAM" id="Coils"/>
    </source>
</evidence>
<protein>
    <recommendedName>
        <fullName evidence="5">Transcription factor</fullName>
    </recommendedName>
</protein>
<evidence type="ECO:0000313" key="4">
    <source>
        <dbReference type="Proteomes" id="UP001150062"/>
    </source>
</evidence>
<sequence length="536" mass="62647">MIQNFKKQNPIQTDSNSKIMFDCFQLQQQFGLFLHTRYHYNNNFQIESAISKFLSEKTDPKIRSKMKKQLSIVVQVFLQNGFIVPNNSFEDKEKTCYLCDNWKQAFTKIQNTPNFPNMQNYETETNESQFQNKKVGSGNRTISMLSLQTIYHLQNGKNTRDKITNETGYARQRICTVLSIFKGLGLVKEGTKKNRVLKLNKRQKESFFSVQDLSKKVIDLRNRRRALFEKMKNLVGKLETKIDKEDQNELKCYGWFDQYTQNYFSRKEKYITNIEDSISQPSKFPLLKTHKKPLPFPKISSYLGFCSTLNCSRFSQNYQSSIIRVPVKITENKRSNNSADKKKKILVIKTRKRIGNSTCIKKKNKLKKLKMSRKNGSRLLTKDHQKTENDDIIRAAHLILSIAPYRRKSSQLQTQTETPTNTHTLPNMQQESNTNPKYSKLQNTQRGSEENLFVNAFTEPVFLKHQIRDSKQLTNQRQLNNNILNHQQMDSVSQLANFGINNTMLNNQNNLNLSTLKMLDINQLIQQFNSETSMNK</sequence>
<comment type="caution">
    <text evidence="3">The sequence shown here is derived from an EMBL/GenBank/DDBJ whole genome shotgun (WGS) entry which is preliminary data.</text>
</comment>
<name>A0ABQ8X7C3_9EUKA</name>
<evidence type="ECO:0008006" key="5">
    <source>
        <dbReference type="Google" id="ProtNLM"/>
    </source>
</evidence>
<feature type="compositionally biased region" description="Polar residues" evidence="2">
    <location>
        <begin position="428"/>
        <end position="441"/>
    </location>
</feature>
<dbReference type="EMBL" id="JAOAOG010000326">
    <property type="protein sequence ID" value="KAJ6228578.1"/>
    <property type="molecule type" value="Genomic_DNA"/>
</dbReference>
<organism evidence="3 4">
    <name type="scientific">Anaeramoeba flamelloides</name>
    <dbReference type="NCBI Taxonomy" id="1746091"/>
    <lineage>
        <taxon>Eukaryota</taxon>
        <taxon>Metamonada</taxon>
        <taxon>Anaeramoebidae</taxon>
        <taxon>Anaeramoeba</taxon>
    </lineage>
</organism>
<gene>
    <name evidence="3" type="ORF">M0813_08614</name>
</gene>
<feature type="coiled-coil region" evidence="1">
    <location>
        <begin position="210"/>
        <end position="248"/>
    </location>
</feature>
<dbReference type="Proteomes" id="UP001150062">
    <property type="component" value="Unassembled WGS sequence"/>
</dbReference>
<proteinExistence type="predicted"/>
<feature type="compositionally biased region" description="Low complexity" evidence="2">
    <location>
        <begin position="412"/>
        <end position="427"/>
    </location>
</feature>
<evidence type="ECO:0000256" key="2">
    <source>
        <dbReference type="SAM" id="MobiDB-lite"/>
    </source>
</evidence>
<evidence type="ECO:0000313" key="3">
    <source>
        <dbReference type="EMBL" id="KAJ6228578.1"/>
    </source>
</evidence>
<reference evidence="3" key="1">
    <citation type="submission" date="2022-08" db="EMBL/GenBank/DDBJ databases">
        <title>Novel sulfate-reducing endosymbionts in the free-living metamonad Anaeramoeba.</title>
        <authorList>
            <person name="Jerlstrom-Hultqvist J."/>
            <person name="Cepicka I."/>
            <person name="Gallot-Lavallee L."/>
            <person name="Salas-Leiva D."/>
            <person name="Curtis B.A."/>
            <person name="Zahonova K."/>
            <person name="Pipaliya S."/>
            <person name="Dacks J."/>
            <person name="Roger A.J."/>
        </authorList>
    </citation>
    <scope>NUCLEOTIDE SEQUENCE</scope>
    <source>
        <strain evidence="3">Schooner1</strain>
    </source>
</reference>
<keyword evidence="4" id="KW-1185">Reference proteome</keyword>
<accession>A0ABQ8X7C3</accession>